<evidence type="ECO:0000256" key="3">
    <source>
        <dbReference type="ARBA" id="ARBA00022989"/>
    </source>
</evidence>
<dbReference type="PANTHER" id="PTHR43229">
    <property type="entry name" value="NODULATION PROTEIN J"/>
    <property type="match status" value="1"/>
</dbReference>
<evidence type="ECO:0000313" key="9">
    <source>
        <dbReference type="Proteomes" id="UP000763557"/>
    </source>
</evidence>
<keyword evidence="5" id="KW-0046">Antibiotic resistance</keyword>
<evidence type="ECO:0000259" key="7">
    <source>
        <dbReference type="PROSITE" id="PS51012"/>
    </source>
</evidence>
<accession>A0ABX2F5M1</accession>
<name>A0ABX2F5M1_9PSEU</name>
<comment type="caution">
    <text evidence="8">The sequence shown here is derived from an EMBL/GenBank/DDBJ whole genome shotgun (WGS) entry which is preliminary data.</text>
</comment>
<feature type="transmembrane region" description="Helical" evidence="6">
    <location>
        <begin position="38"/>
        <end position="56"/>
    </location>
</feature>
<dbReference type="InterPro" id="IPR000412">
    <property type="entry name" value="ABC_2_transport"/>
</dbReference>
<sequence>MTQAIAAQERSSFGHALADCRVLIRRSMRHLTRNVDEIIQAIALPIMLLLLFRYLFGGAINTGGPSYVNYVIAGVVVLSVAFSATATAVGVANDLQNGIVERFRSMPMFGFSVLVGHVVSSVLRNVLSVILVVGLGMVVGFRPTAGIGEWLAAAGLLVLFMAAISWLATLLGVVAGGVEAASGYAMILVFLPYASSALVPSESMPSVLRAFVDYQPFTPVVNAIRSLLIGTPLGDNAWMALVWWVPILVLTALLTVRVFNRRTRG</sequence>
<dbReference type="EMBL" id="JAAATY010000010">
    <property type="protein sequence ID" value="NRN66562.1"/>
    <property type="molecule type" value="Genomic_DNA"/>
</dbReference>
<keyword evidence="2 6" id="KW-0812">Transmembrane</keyword>
<dbReference type="PANTHER" id="PTHR43229:SF2">
    <property type="entry name" value="NODULATION PROTEIN J"/>
    <property type="match status" value="1"/>
</dbReference>
<evidence type="ECO:0000256" key="4">
    <source>
        <dbReference type="ARBA" id="ARBA00023136"/>
    </source>
</evidence>
<evidence type="ECO:0000256" key="1">
    <source>
        <dbReference type="ARBA" id="ARBA00004141"/>
    </source>
</evidence>
<organism evidence="8 9">
    <name type="scientific">Kibdelosporangium persicum</name>
    <dbReference type="NCBI Taxonomy" id="2698649"/>
    <lineage>
        <taxon>Bacteria</taxon>
        <taxon>Bacillati</taxon>
        <taxon>Actinomycetota</taxon>
        <taxon>Actinomycetes</taxon>
        <taxon>Pseudonocardiales</taxon>
        <taxon>Pseudonocardiaceae</taxon>
        <taxon>Kibdelosporangium</taxon>
    </lineage>
</organism>
<keyword evidence="6" id="KW-0813">Transport</keyword>
<proteinExistence type="inferred from homology"/>
<keyword evidence="4 6" id="KW-0472">Membrane</keyword>
<feature type="transmembrane region" description="Helical" evidence="6">
    <location>
        <begin position="150"/>
        <end position="174"/>
    </location>
</feature>
<dbReference type="InterPro" id="IPR013525">
    <property type="entry name" value="ABC2_TM"/>
</dbReference>
<dbReference type="InterPro" id="IPR047817">
    <property type="entry name" value="ABC2_TM_bact-type"/>
</dbReference>
<comment type="similarity">
    <text evidence="6">Belongs to the ABC-2 integral membrane protein family.</text>
</comment>
<protein>
    <recommendedName>
        <fullName evidence="6">Transport permease protein</fullName>
    </recommendedName>
</protein>
<evidence type="ECO:0000313" key="8">
    <source>
        <dbReference type="EMBL" id="NRN66562.1"/>
    </source>
</evidence>
<keyword evidence="3 6" id="KW-1133">Transmembrane helix</keyword>
<dbReference type="RefSeq" id="WP_173132771.1">
    <property type="nucleotide sequence ID" value="NZ_CBCSGW010000003.1"/>
</dbReference>
<evidence type="ECO:0000256" key="6">
    <source>
        <dbReference type="RuleBase" id="RU361157"/>
    </source>
</evidence>
<dbReference type="PIRSF" id="PIRSF006648">
    <property type="entry name" value="DrrB"/>
    <property type="match status" value="1"/>
</dbReference>
<dbReference type="Pfam" id="PF01061">
    <property type="entry name" value="ABC2_membrane"/>
    <property type="match status" value="1"/>
</dbReference>
<keyword evidence="9" id="KW-1185">Reference proteome</keyword>
<comment type="subcellular location">
    <subcellularLocation>
        <location evidence="6">Cell membrane</location>
        <topology evidence="6">Multi-pass membrane protein</topology>
    </subcellularLocation>
    <subcellularLocation>
        <location evidence="1">Membrane</location>
        <topology evidence="1">Multi-pass membrane protein</topology>
    </subcellularLocation>
</comment>
<dbReference type="InterPro" id="IPR051784">
    <property type="entry name" value="Nod_factor_ABC_transporter"/>
</dbReference>
<keyword evidence="6" id="KW-1003">Cell membrane</keyword>
<feature type="transmembrane region" description="Helical" evidence="6">
    <location>
        <begin position="68"/>
        <end position="92"/>
    </location>
</feature>
<feature type="transmembrane region" description="Helical" evidence="6">
    <location>
        <begin position="237"/>
        <end position="259"/>
    </location>
</feature>
<feature type="transmembrane region" description="Helical" evidence="6">
    <location>
        <begin position="113"/>
        <end position="138"/>
    </location>
</feature>
<evidence type="ECO:0000256" key="5">
    <source>
        <dbReference type="ARBA" id="ARBA00023251"/>
    </source>
</evidence>
<feature type="transmembrane region" description="Helical" evidence="6">
    <location>
        <begin position="181"/>
        <end position="199"/>
    </location>
</feature>
<feature type="domain" description="ABC transmembrane type-2" evidence="7">
    <location>
        <begin position="36"/>
        <end position="262"/>
    </location>
</feature>
<dbReference type="Proteomes" id="UP000763557">
    <property type="component" value="Unassembled WGS sequence"/>
</dbReference>
<evidence type="ECO:0000256" key="2">
    <source>
        <dbReference type="ARBA" id="ARBA00022692"/>
    </source>
</evidence>
<reference evidence="8 9" key="1">
    <citation type="submission" date="2020-01" db="EMBL/GenBank/DDBJ databases">
        <title>Kibdelosporangium persica a novel Actinomycetes from a hot desert in Iran.</title>
        <authorList>
            <person name="Safaei N."/>
            <person name="Zaburannyi N."/>
            <person name="Mueller R."/>
            <person name="Wink J."/>
        </authorList>
    </citation>
    <scope>NUCLEOTIDE SEQUENCE [LARGE SCALE GENOMIC DNA]</scope>
    <source>
        <strain evidence="8 9">4NS15</strain>
    </source>
</reference>
<dbReference type="PROSITE" id="PS51012">
    <property type="entry name" value="ABC_TM2"/>
    <property type="match status" value="1"/>
</dbReference>
<gene>
    <name evidence="8" type="ORF">GC106_37870</name>
</gene>